<organism evidence="1">
    <name type="scientific">marine sediment metagenome</name>
    <dbReference type="NCBI Taxonomy" id="412755"/>
    <lineage>
        <taxon>unclassified sequences</taxon>
        <taxon>metagenomes</taxon>
        <taxon>ecological metagenomes</taxon>
    </lineage>
</organism>
<reference evidence="1" key="1">
    <citation type="journal article" date="2014" name="Front. Microbiol.">
        <title>High frequency of phylogenetically diverse reductive dehalogenase-homologous genes in deep subseafloor sedimentary metagenomes.</title>
        <authorList>
            <person name="Kawai M."/>
            <person name="Futagami T."/>
            <person name="Toyoda A."/>
            <person name="Takaki Y."/>
            <person name="Nishi S."/>
            <person name="Hori S."/>
            <person name="Arai W."/>
            <person name="Tsubouchi T."/>
            <person name="Morono Y."/>
            <person name="Uchiyama I."/>
            <person name="Ito T."/>
            <person name="Fujiyama A."/>
            <person name="Inagaki F."/>
            <person name="Takami H."/>
        </authorList>
    </citation>
    <scope>NUCLEOTIDE SEQUENCE</scope>
    <source>
        <strain evidence="1">Expedition CK06-06</strain>
    </source>
</reference>
<accession>X1AV79</accession>
<evidence type="ECO:0000313" key="1">
    <source>
        <dbReference type="EMBL" id="GAG86899.1"/>
    </source>
</evidence>
<sequence>MKRTRILDKDWLDWNVGNGKRFNNLEELLSELRRIRDSLGPSYGFAGGNITEEIELIKSEIEQKKNK</sequence>
<dbReference type="AlphaFoldDB" id="X1AV79"/>
<dbReference type="EMBL" id="BART01011581">
    <property type="protein sequence ID" value="GAG86899.1"/>
    <property type="molecule type" value="Genomic_DNA"/>
</dbReference>
<gene>
    <name evidence="1" type="ORF">S01H4_24600</name>
</gene>
<protein>
    <submittedName>
        <fullName evidence="1">Uncharacterized protein</fullName>
    </submittedName>
</protein>
<comment type="caution">
    <text evidence="1">The sequence shown here is derived from an EMBL/GenBank/DDBJ whole genome shotgun (WGS) entry which is preliminary data.</text>
</comment>
<name>X1AV79_9ZZZZ</name>
<proteinExistence type="predicted"/>